<organism evidence="2 3">
    <name type="scientific">Streptomyces gilvifuscus</name>
    <dbReference type="NCBI Taxonomy" id="1550617"/>
    <lineage>
        <taxon>Bacteria</taxon>
        <taxon>Bacillati</taxon>
        <taxon>Actinomycetota</taxon>
        <taxon>Actinomycetes</taxon>
        <taxon>Kitasatosporales</taxon>
        <taxon>Streptomycetaceae</taxon>
        <taxon>Streptomyces</taxon>
    </lineage>
</organism>
<dbReference type="EMBL" id="JAQOSK010000030">
    <property type="protein sequence ID" value="MDC2961098.1"/>
    <property type="molecule type" value="Genomic_DNA"/>
</dbReference>
<dbReference type="InterPro" id="IPR036736">
    <property type="entry name" value="ACP-like_sf"/>
</dbReference>
<protein>
    <submittedName>
        <fullName evidence="2">Acyl carrier protein</fullName>
    </submittedName>
</protein>
<dbReference type="Gene3D" id="1.10.1200.10">
    <property type="entry name" value="ACP-like"/>
    <property type="match status" value="1"/>
</dbReference>
<evidence type="ECO:0000259" key="1">
    <source>
        <dbReference type="Pfam" id="PF00550"/>
    </source>
</evidence>
<dbReference type="PANTHER" id="PTHR45527">
    <property type="entry name" value="NONRIBOSOMAL PEPTIDE SYNTHETASE"/>
    <property type="match status" value="1"/>
</dbReference>
<evidence type="ECO:0000313" key="2">
    <source>
        <dbReference type="EMBL" id="MDC2961098.1"/>
    </source>
</evidence>
<evidence type="ECO:0000313" key="3">
    <source>
        <dbReference type="Proteomes" id="UP001221328"/>
    </source>
</evidence>
<sequence length="84" mass="9265">MTGGVEYGYERKLAALWAETLGVPVERIRRGDNFFEIGGTSRAAARLVVALERRLSVAEFARTPTLAQMADLLERRGADAGQRK</sequence>
<name>A0ABT5G8Q1_9ACTN</name>
<dbReference type="Pfam" id="PF00550">
    <property type="entry name" value="PP-binding"/>
    <property type="match status" value="1"/>
</dbReference>
<dbReference type="Proteomes" id="UP001221328">
    <property type="component" value="Unassembled WGS sequence"/>
</dbReference>
<dbReference type="SUPFAM" id="SSF47336">
    <property type="entry name" value="ACP-like"/>
    <property type="match status" value="1"/>
</dbReference>
<comment type="caution">
    <text evidence="2">The sequence shown here is derived from an EMBL/GenBank/DDBJ whole genome shotgun (WGS) entry which is preliminary data.</text>
</comment>
<gene>
    <name evidence="2" type="ORF">PO587_42415</name>
</gene>
<dbReference type="InterPro" id="IPR009081">
    <property type="entry name" value="PP-bd_ACP"/>
</dbReference>
<dbReference type="RefSeq" id="WP_200701553.1">
    <property type="nucleotide sequence ID" value="NZ_JAQOSK010000030.1"/>
</dbReference>
<dbReference type="PANTHER" id="PTHR45527:SF1">
    <property type="entry name" value="FATTY ACID SYNTHASE"/>
    <property type="match status" value="1"/>
</dbReference>
<keyword evidence="3" id="KW-1185">Reference proteome</keyword>
<feature type="domain" description="Carrier" evidence="1">
    <location>
        <begin position="11"/>
        <end position="73"/>
    </location>
</feature>
<proteinExistence type="predicted"/>
<accession>A0ABT5G8Q1</accession>
<reference evidence="2 3" key="1">
    <citation type="journal article" date="2015" name="Int. J. Syst. Evol. Microbiol.">
        <title>Streptomyces gilvifuscus sp. nov., an actinomycete that produces antibacterial compounds isolated from soil.</title>
        <authorList>
            <person name="Nguyen T.M."/>
            <person name="Kim J."/>
        </authorList>
    </citation>
    <scope>NUCLEOTIDE SEQUENCE [LARGE SCALE GENOMIC DNA]</scope>
    <source>
        <strain evidence="2 3">T113</strain>
    </source>
</reference>